<dbReference type="Proteomes" id="UP000076976">
    <property type="component" value="Unassembled WGS sequence"/>
</dbReference>
<keyword evidence="5" id="KW-0460">Magnesium</keyword>
<evidence type="ECO:0000259" key="7">
    <source>
        <dbReference type="PROSITE" id="PS51462"/>
    </source>
</evidence>
<dbReference type="Pfam" id="PF00293">
    <property type="entry name" value="NUDIX"/>
    <property type="match status" value="1"/>
</dbReference>
<dbReference type="CDD" id="cd03426">
    <property type="entry name" value="NUDIX_CoAse_Nudt7"/>
    <property type="match status" value="1"/>
</dbReference>
<evidence type="ECO:0000256" key="2">
    <source>
        <dbReference type="ARBA" id="ARBA00001946"/>
    </source>
</evidence>
<dbReference type="AlphaFoldDB" id="A0A176QCS8"/>
<name>A0A176QCS8_9MICO</name>
<dbReference type="InterPro" id="IPR000086">
    <property type="entry name" value="NUDIX_hydrolase_dom"/>
</dbReference>
<comment type="cofactor">
    <cofactor evidence="1">
        <name>Mn(2+)</name>
        <dbReference type="ChEBI" id="CHEBI:29035"/>
    </cofactor>
</comment>
<keyword evidence="6" id="KW-0464">Manganese</keyword>
<dbReference type="InterPro" id="IPR020084">
    <property type="entry name" value="NUDIX_hydrolase_CS"/>
</dbReference>
<evidence type="ECO:0000313" key="8">
    <source>
        <dbReference type="EMBL" id="OAB87511.1"/>
    </source>
</evidence>
<proteinExistence type="predicted"/>
<keyword evidence="3" id="KW-0479">Metal-binding</keyword>
<organism evidence="8 9">
    <name type="scientific">Janibacter melonis</name>
    <dbReference type="NCBI Taxonomy" id="262209"/>
    <lineage>
        <taxon>Bacteria</taxon>
        <taxon>Bacillati</taxon>
        <taxon>Actinomycetota</taxon>
        <taxon>Actinomycetes</taxon>
        <taxon>Micrococcales</taxon>
        <taxon>Intrasporangiaceae</taxon>
        <taxon>Janibacter</taxon>
    </lineage>
</organism>
<evidence type="ECO:0000256" key="4">
    <source>
        <dbReference type="ARBA" id="ARBA00022801"/>
    </source>
</evidence>
<dbReference type="SUPFAM" id="SSF55811">
    <property type="entry name" value="Nudix"/>
    <property type="match status" value="1"/>
</dbReference>
<dbReference type="InterPro" id="IPR045121">
    <property type="entry name" value="CoAse"/>
</dbReference>
<evidence type="ECO:0000256" key="6">
    <source>
        <dbReference type="ARBA" id="ARBA00023211"/>
    </source>
</evidence>
<accession>A0A176QCS8</accession>
<reference evidence="8 9" key="1">
    <citation type="submission" date="2016-01" db="EMBL/GenBank/DDBJ databases">
        <title>Janibacter melonis strain CD11_4 genome sequencing and assembly.</title>
        <authorList>
            <person name="Nair G.R."/>
            <person name="Kaur G."/>
            <person name="Chander A.M."/>
            <person name="Mayilraj S."/>
        </authorList>
    </citation>
    <scope>NUCLEOTIDE SEQUENCE [LARGE SCALE GENOMIC DNA]</scope>
    <source>
        <strain evidence="8 9">CD11-4</strain>
    </source>
</reference>
<sequence>MSRPPAWVEQIVPSILDDLPEWFTRFAPPDDPGRSSAVLMLLGPRPGSDPDDPVVEVVLTERSAELRSHASQVSFPGGQVDPGEDAPTAAIREAQEEVGLDPASVDVVGTLPPLYLTPSRNSVTPVLAWWREPHELHVASPVEVASIERVAVADLVDPANRFTVRVGDEYEGFGFGVHDLYVWGFTAHLLDMLLTAGRQTRDWDAEVVRPLPWKYLRPFVERRA</sequence>
<protein>
    <recommendedName>
        <fullName evidence="7">Nudix hydrolase domain-containing protein</fullName>
    </recommendedName>
</protein>
<dbReference type="EMBL" id="LQZG01000002">
    <property type="protein sequence ID" value="OAB87511.1"/>
    <property type="molecule type" value="Genomic_DNA"/>
</dbReference>
<evidence type="ECO:0000256" key="3">
    <source>
        <dbReference type="ARBA" id="ARBA00022723"/>
    </source>
</evidence>
<evidence type="ECO:0000313" key="9">
    <source>
        <dbReference type="Proteomes" id="UP000076976"/>
    </source>
</evidence>
<dbReference type="PROSITE" id="PS51462">
    <property type="entry name" value="NUDIX"/>
    <property type="match status" value="1"/>
</dbReference>
<dbReference type="RefSeq" id="WP_068272891.1">
    <property type="nucleotide sequence ID" value="NZ_BAAAKD010000018.1"/>
</dbReference>
<evidence type="ECO:0000256" key="1">
    <source>
        <dbReference type="ARBA" id="ARBA00001936"/>
    </source>
</evidence>
<evidence type="ECO:0000256" key="5">
    <source>
        <dbReference type="ARBA" id="ARBA00022842"/>
    </source>
</evidence>
<dbReference type="PANTHER" id="PTHR12992">
    <property type="entry name" value="NUDIX HYDROLASE"/>
    <property type="match status" value="1"/>
</dbReference>
<comment type="caution">
    <text evidence="8">The sequence shown here is derived from an EMBL/GenBank/DDBJ whole genome shotgun (WGS) entry which is preliminary data.</text>
</comment>
<dbReference type="GO" id="GO:0046872">
    <property type="term" value="F:metal ion binding"/>
    <property type="evidence" value="ECO:0007669"/>
    <property type="project" value="UniProtKB-KW"/>
</dbReference>
<dbReference type="Gene3D" id="3.90.79.10">
    <property type="entry name" value="Nucleoside Triphosphate Pyrophosphohydrolase"/>
    <property type="match status" value="1"/>
</dbReference>
<dbReference type="InterPro" id="IPR015797">
    <property type="entry name" value="NUDIX_hydrolase-like_dom_sf"/>
</dbReference>
<gene>
    <name evidence="8" type="ORF">AWH69_05405</name>
</gene>
<keyword evidence="4" id="KW-0378">Hydrolase</keyword>
<dbReference type="PANTHER" id="PTHR12992:SF11">
    <property type="entry name" value="MITOCHONDRIAL COENZYME A DIPHOSPHATASE NUDT8"/>
    <property type="match status" value="1"/>
</dbReference>
<comment type="cofactor">
    <cofactor evidence="2">
        <name>Mg(2+)</name>
        <dbReference type="ChEBI" id="CHEBI:18420"/>
    </cofactor>
</comment>
<dbReference type="GO" id="GO:0010945">
    <property type="term" value="F:coenzyme A diphosphatase activity"/>
    <property type="evidence" value="ECO:0007669"/>
    <property type="project" value="InterPro"/>
</dbReference>
<keyword evidence="9" id="KW-1185">Reference proteome</keyword>
<dbReference type="PROSITE" id="PS00893">
    <property type="entry name" value="NUDIX_BOX"/>
    <property type="match status" value="1"/>
</dbReference>
<feature type="domain" description="Nudix hydrolase" evidence="7">
    <location>
        <begin position="32"/>
        <end position="175"/>
    </location>
</feature>